<proteinExistence type="inferred from homology"/>
<keyword evidence="10 23" id="KW-0732">Signal</keyword>
<evidence type="ECO:0000256" key="4">
    <source>
        <dbReference type="ARBA" id="ARBA00010973"/>
    </source>
</evidence>
<dbReference type="GO" id="GO:0006032">
    <property type="term" value="P:chitin catabolic process"/>
    <property type="evidence" value="ECO:0007669"/>
    <property type="project" value="UniProtKB-KW"/>
</dbReference>
<dbReference type="PROSITE" id="PS51677">
    <property type="entry name" value="NODB"/>
    <property type="match status" value="1"/>
</dbReference>
<keyword evidence="15" id="KW-0119">Carbohydrate metabolism</keyword>
<keyword evidence="13" id="KW-0472">Membrane</keyword>
<evidence type="ECO:0000256" key="5">
    <source>
        <dbReference type="ARBA" id="ARBA00022475"/>
    </source>
</evidence>
<dbReference type="SUPFAM" id="SSF88713">
    <property type="entry name" value="Glycoside hydrolase/deacetylase"/>
    <property type="match status" value="1"/>
</dbReference>
<feature type="chain" id="PRO_5033340370" description="chitin deacetylase" evidence="23">
    <location>
        <begin position="23"/>
        <end position="373"/>
    </location>
</feature>
<keyword evidence="6" id="KW-0134">Cell wall</keyword>
<dbReference type="GO" id="GO:0098552">
    <property type="term" value="C:side of membrane"/>
    <property type="evidence" value="ECO:0007669"/>
    <property type="project" value="UniProtKB-KW"/>
</dbReference>
<keyword evidence="14" id="KW-0325">Glycoprotein</keyword>
<evidence type="ECO:0000256" key="20">
    <source>
        <dbReference type="ARBA" id="ARBA00024056"/>
    </source>
</evidence>
<dbReference type="FunFam" id="3.20.20.370:FF:000004">
    <property type="entry name" value="Related to Chitin deacetylase"/>
    <property type="match status" value="1"/>
</dbReference>
<feature type="signal peptide" evidence="23">
    <location>
        <begin position="1"/>
        <end position="22"/>
    </location>
</feature>
<evidence type="ECO:0000256" key="15">
    <source>
        <dbReference type="ARBA" id="ARBA00023277"/>
    </source>
</evidence>
<dbReference type="GO" id="GO:0046872">
    <property type="term" value="F:metal ion binding"/>
    <property type="evidence" value="ECO:0007669"/>
    <property type="project" value="UniProtKB-KW"/>
</dbReference>
<dbReference type="Proteomes" id="UP000615446">
    <property type="component" value="Unassembled WGS sequence"/>
</dbReference>
<dbReference type="AlphaFoldDB" id="A0A2Z6Q4G0"/>
<evidence type="ECO:0000256" key="1">
    <source>
        <dbReference type="ARBA" id="ARBA00001941"/>
    </source>
</evidence>
<evidence type="ECO:0000313" key="26">
    <source>
        <dbReference type="EMBL" id="GES80375.1"/>
    </source>
</evidence>
<evidence type="ECO:0000256" key="17">
    <source>
        <dbReference type="ARBA" id="ARBA00023288"/>
    </source>
</evidence>
<dbReference type="GO" id="GO:0004099">
    <property type="term" value="F:chitin deacetylase activity"/>
    <property type="evidence" value="ECO:0007669"/>
    <property type="project" value="UniProtKB-EC"/>
</dbReference>
<evidence type="ECO:0000256" key="14">
    <source>
        <dbReference type="ARBA" id="ARBA00023180"/>
    </source>
</evidence>
<dbReference type="EMBL" id="BLAL01000049">
    <property type="protein sequence ID" value="GES80375.1"/>
    <property type="molecule type" value="Genomic_DNA"/>
</dbReference>
<dbReference type="EMBL" id="BEXD01000162">
    <property type="protein sequence ID" value="GBB84860.1"/>
    <property type="molecule type" value="Genomic_DNA"/>
</dbReference>
<evidence type="ECO:0000256" key="16">
    <source>
        <dbReference type="ARBA" id="ARBA00023285"/>
    </source>
</evidence>
<dbReference type="InterPro" id="IPR011330">
    <property type="entry name" value="Glyco_hydro/deAcase_b/a-brl"/>
</dbReference>
<comment type="subcellular location">
    <subcellularLocation>
        <location evidence="3">Cell membrane</location>
        <topology evidence="3">Lipid-anchor</topology>
        <topology evidence="3">GPI-anchor</topology>
    </subcellularLocation>
    <subcellularLocation>
        <location evidence="2">Secreted</location>
        <location evidence="2">Cell wall</location>
    </subcellularLocation>
</comment>
<evidence type="ECO:0000256" key="11">
    <source>
        <dbReference type="ARBA" id="ARBA00022801"/>
    </source>
</evidence>
<keyword evidence="8" id="KW-0336">GPI-anchor</keyword>
<evidence type="ECO:0000256" key="6">
    <source>
        <dbReference type="ARBA" id="ARBA00022512"/>
    </source>
</evidence>
<keyword evidence="11" id="KW-0378">Hydrolase</keyword>
<dbReference type="GO" id="GO:0071555">
    <property type="term" value="P:cell wall organization"/>
    <property type="evidence" value="ECO:0007669"/>
    <property type="project" value="UniProtKB-KW"/>
</dbReference>
<evidence type="ECO:0000256" key="22">
    <source>
        <dbReference type="SAM" id="MobiDB-lite"/>
    </source>
</evidence>
<dbReference type="GO" id="GO:0009272">
    <property type="term" value="P:fungal-type cell wall biogenesis"/>
    <property type="evidence" value="ECO:0007669"/>
    <property type="project" value="UniProtKB-ARBA"/>
</dbReference>
<keyword evidence="18" id="KW-0961">Cell wall biogenesis/degradation</keyword>
<keyword evidence="5" id="KW-1003">Cell membrane</keyword>
<dbReference type="STRING" id="94130.A0A2Z6Q4G0"/>
<dbReference type="EC" id="3.5.1.41" evidence="20"/>
<dbReference type="InterPro" id="IPR050248">
    <property type="entry name" value="Polysacc_deacetylase_ArnD"/>
</dbReference>
<comment type="cofactor">
    <cofactor evidence="1">
        <name>Co(2+)</name>
        <dbReference type="ChEBI" id="CHEBI:48828"/>
    </cofactor>
</comment>
<feature type="region of interest" description="Disordered" evidence="22">
    <location>
        <begin position="291"/>
        <end position="315"/>
    </location>
</feature>
<sequence length="373" mass="40680">MLFDESLYLFALILSLLTFANAQLPGNWPPVDKPPPVNDAWTKLVDMTKVPNAPVIKTVGNCGANDNFCNWSCTNCVRTNTTDIIQCPDKADWGLSFDDGPTEFTPTLLDYLSSQNIKVTFFVIGSRVIENPETLKNEYEAGHQIGVHTWSHTALTTQTNEEIIAEIKWTELAIQQAIGVTPTIMRPPYGDVDDRVRAILTQLGYKVVIWDKDTNDWMSGEDKTFQISWVEGNFTEWVKEDDPTGHISLEHDLYKQTAAQAPLVVPIVQGAGFNIKPVYQCVGDASPYVESTNTGTTDTTTGATTGATTDTTTGAAPATSAAITDGTQYLESSSANVASPTTSAKSNAISHINNNNNLLLSSVLLILSYFMII</sequence>
<dbReference type="InterPro" id="IPR002509">
    <property type="entry name" value="NODB_dom"/>
</dbReference>
<dbReference type="Pfam" id="PF01522">
    <property type="entry name" value="Polysacc_deac_1"/>
    <property type="match status" value="1"/>
</dbReference>
<comment type="similarity">
    <text evidence="4">Belongs to the polysaccharide deacetylase family.</text>
</comment>
<name>A0A2Z6Q4G0_9GLOM</name>
<feature type="compositionally biased region" description="Low complexity" evidence="22">
    <location>
        <begin position="292"/>
        <end position="315"/>
    </location>
</feature>
<evidence type="ECO:0000256" key="2">
    <source>
        <dbReference type="ARBA" id="ARBA00004191"/>
    </source>
</evidence>
<evidence type="ECO:0000256" key="10">
    <source>
        <dbReference type="ARBA" id="ARBA00022729"/>
    </source>
</evidence>
<dbReference type="OrthoDB" id="407355at2759"/>
<dbReference type="Proteomes" id="UP000247702">
    <property type="component" value="Unassembled WGS sequence"/>
</dbReference>
<evidence type="ECO:0000259" key="24">
    <source>
        <dbReference type="PROSITE" id="PS51677"/>
    </source>
</evidence>
<evidence type="ECO:0000313" key="25">
    <source>
        <dbReference type="EMBL" id="GBB84860.1"/>
    </source>
</evidence>
<evidence type="ECO:0000313" key="27">
    <source>
        <dbReference type="Proteomes" id="UP000247702"/>
    </source>
</evidence>
<evidence type="ECO:0000256" key="19">
    <source>
        <dbReference type="ARBA" id="ARBA00023326"/>
    </source>
</evidence>
<keyword evidence="19" id="KW-0624">Polysaccharide degradation</keyword>
<evidence type="ECO:0000256" key="7">
    <source>
        <dbReference type="ARBA" id="ARBA00022525"/>
    </source>
</evidence>
<keyword evidence="17" id="KW-0449">Lipoprotein</keyword>
<dbReference type="PANTHER" id="PTHR10587:SF133">
    <property type="entry name" value="CHITIN DEACETYLASE 1-RELATED"/>
    <property type="match status" value="1"/>
</dbReference>
<dbReference type="GO" id="GO:0000272">
    <property type="term" value="P:polysaccharide catabolic process"/>
    <property type="evidence" value="ECO:0007669"/>
    <property type="project" value="UniProtKB-KW"/>
</dbReference>
<evidence type="ECO:0000256" key="9">
    <source>
        <dbReference type="ARBA" id="ARBA00022723"/>
    </source>
</evidence>
<protein>
    <recommendedName>
        <fullName evidence="20">chitin deacetylase</fullName>
        <ecNumber evidence="20">3.5.1.41</ecNumber>
    </recommendedName>
</protein>
<gene>
    <name evidence="26" type="ORF">RCL2_000765700</name>
    <name evidence="25" type="ORF">RclHR1_11430008</name>
</gene>
<accession>A0A2Z6Q4G0</accession>
<dbReference type="GO" id="GO:0005886">
    <property type="term" value="C:plasma membrane"/>
    <property type="evidence" value="ECO:0007669"/>
    <property type="project" value="UniProtKB-SubCell"/>
</dbReference>
<organism evidence="25 27">
    <name type="scientific">Rhizophagus clarus</name>
    <dbReference type="NCBI Taxonomy" id="94130"/>
    <lineage>
        <taxon>Eukaryota</taxon>
        <taxon>Fungi</taxon>
        <taxon>Fungi incertae sedis</taxon>
        <taxon>Mucoromycota</taxon>
        <taxon>Glomeromycotina</taxon>
        <taxon>Glomeromycetes</taxon>
        <taxon>Glomerales</taxon>
        <taxon>Glomeraceae</taxon>
        <taxon>Rhizophagus</taxon>
    </lineage>
</organism>
<evidence type="ECO:0000256" key="23">
    <source>
        <dbReference type="SAM" id="SignalP"/>
    </source>
</evidence>
<evidence type="ECO:0000256" key="21">
    <source>
        <dbReference type="ARBA" id="ARBA00048494"/>
    </source>
</evidence>
<evidence type="ECO:0000256" key="13">
    <source>
        <dbReference type="ARBA" id="ARBA00023136"/>
    </source>
</evidence>
<comment type="catalytic activity">
    <reaction evidence="21">
        <text>[(1-&gt;4)-N-acetyl-beta-D-glucosaminyl](n) + n H2O = chitosan + n acetate</text>
        <dbReference type="Rhea" id="RHEA:10464"/>
        <dbReference type="Rhea" id="RHEA-COMP:9593"/>
        <dbReference type="Rhea" id="RHEA-COMP:9597"/>
        <dbReference type="ChEBI" id="CHEBI:15377"/>
        <dbReference type="ChEBI" id="CHEBI:17029"/>
        <dbReference type="ChEBI" id="CHEBI:30089"/>
        <dbReference type="ChEBI" id="CHEBI:57704"/>
        <dbReference type="EC" id="3.5.1.41"/>
    </reaction>
    <physiologicalReaction direction="left-to-right" evidence="21">
        <dbReference type="Rhea" id="RHEA:10465"/>
    </physiologicalReaction>
</comment>
<reference evidence="26" key="2">
    <citation type="submission" date="2019-10" db="EMBL/GenBank/DDBJ databases">
        <title>Conservation and host-specific expression of non-tandemly repeated heterogenous ribosome RNA gene in arbuscular mycorrhizal fungi.</title>
        <authorList>
            <person name="Maeda T."/>
            <person name="Kobayashi Y."/>
            <person name="Nakagawa T."/>
            <person name="Ezawa T."/>
            <person name="Yamaguchi K."/>
            <person name="Bino T."/>
            <person name="Nishimoto Y."/>
            <person name="Shigenobu S."/>
            <person name="Kawaguchi M."/>
        </authorList>
    </citation>
    <scope>NUCLEOTIDE SEQUENCE</scope>
    <source>
        <strain evidence="26">HR1</strain>
    </source>
</reference>
<keyword evidence="27" id="KW-1185">Reference proteome</keyword>
<keyword evidence="7" id="KW-0964">Secreted</keyword>
<comment type="caution">
    <text evidence="25">The sequence shown here is derived from an EMBL/GenBank/DDBJ whole genome shotgun (WGS) entry which is preliminary data.</text>
</comment>
<evidence type="ECO:0000256" key="18">
    <source>
        <dbReference type="ARBA" id="ARBA00023316"/>
    </source>
</evidence>
<evidence type="ECO:0000256" key="12">
    <source>
        <dbReference type="ARBA" id="ARBA00023024"/>
    </source>
</evidence>
<feature type="domain" description="NodB homology" evidence="24">
    <location>
        <begin position="91"/>
        <end position="276"/>
    </location>
</feature>
<keyword evidence="12" id="KW-0146">Chitin degradation</keyword>
<dbReference type="Gene3D" id="3.20.20.370">
    <property type="entry name" value="Glycoside hydrolase/deacetylase"/>
    <property type="match status" value="1"/>
</dbReference>
<reference evidence="25 27" key="1">
    <citation type="submission" date="2017-11" db="EMBL/GenBank/DDBJ databases">
        <title>The genome of Rhizophagus clarus HR1 reveals common genetic basis of auxotrophy among arbuscular mycorrhizal fungi.</title>
        <authorList>
            <person name="Kobayashi Y."/>
        </authorList>
    </citation>
    <scope>NUCLEOTIDE SEQUENCE [LARGE SCALE GENOMIC DNA]</scope>
    <source>
        <strain evidence="25 27">HR1</strain>
    </source>
</reference>
<evidence type="ECO:0000256" key="8">
    <source>
        <dbReference type="ARBA" id="ARBA00022622"/>
    </source>
</evidence>
<dbReference type="PANTHER" id="PTHR10587">
    <property type="entry name" value="GLYCOSYL TRANSFERASE-RELATED"/>
    <property type="match status" value="1"/>
</dbReference>
<keyword evidence="16" id="KW-0170">Cobalt</keyword>
<keyword evidence="9" id="KW-0479">Metal-binding</keyword>
<evidence type="ECO:0000256" key="3">
    <source>
        <dbReference type="ARBA" id="ARBA00004609"/>
    </source>
</evidence>